<keyword evidence="3" id="KW-0812">Transmembrane</keyword>
<keyword evidence="2" id="KW-0040">ANK repeat</keyword>
<dbReference type="EMBL" id="JAYMYQ010000009">
    <property type="protein sequence ID" value="KAK7313082.1"/>
    <property type="molecule type" value="Genomic_DNA"/>
</dbReference>
<evidence type="ECO:0000256" key="2">
    <source>
        <dbReference type="PROSITE-ProRule" id="PRU00023"/>
    </source>
</evidence>
<dbReference type="PROSITE" id="PS50088">
    <property type="entry name" value="ANK_REPEAT"/>
    <property type="match status" value="2"/>
</dbReference>
<dbReference type="PANTHER" id="PTHR24128:SF87">
    <property type="entry name" value="ANKYRIN REPEAT FAMILY PROTEIN"/>
    <property type="match status" value="1"/>
</dbReference>
<dbReference type="AlphaFoldDB" id="A0AAN9PWQ8"/>
<evidence type="ECO:0000256" key="3">
    <source>
        <dbReference type="SAM" id="Phobius"/>
    </source>
</evidence>
<feature type="transmembrane region" description="Helical" evidence="3">
    <location>
        <begin position="287"/>
        <end position="304"/>
    </location>
</feature>
<protein>
    <recommendedName>
        <fullName evidence="4">PGG domain-containing protein</fullName>
    </recommendedName>
</protein>
<feature type="repeat" description="ANK" evidence="2">
    <location>
        <begin position="188"/>
        <end position="220"/>
    </location>
</feature>
<dbReference type="SUPFAM" id="SSF48403">
    <property type="entry name" value="Ankyrin repeat"/>
    <property type="match status" value="1"/>
</dbReference>
<comment type="subcellular location">
    <subcellularLocation>
        <location evidence="1">Cell membrane</location>
        <topology evidence="1">Peripheral membrane protein</topology>
        <orientation evidence="1">Cytoplasmic side</orientation>
    </subcellularLocation>
</comment>
<dbReference type="GO" id="GO:0005886">
    <property type="term" value="C:plasma membrane"/>
    <property type="evidence" value="ECO:0007669"/>
    <property type="project" value="UniProtKB-SubCell"/>
</dbReference>
<evidence type="ECO:0000313" key="5">
    <source>
        <dbReference type="EMBL" id="KAK7313082.1"/>
    </source>
</evidence>
<reference evidence="5 6" key="1">
    <citation type="submission" date="2024-01" db="EMBL/GenBank/DDBJ databases">
        <title>The genomes of 5 underutilized Papilionoideae crops provide insights into root nodulation and disease resistanc.</title>
        <authorList>
            <person name="Jiang F."/>
        </authorList>
    </citation>
    <scope>NUCLEOTIDE SEQUENCE [LARGE SCALE GENOMIC DNA]</scope>
    <source>
        <strain evidence="5">LVBAO_FW01</strain>
        <tissue evidence="5">Leaves</tissue>
    </source>
</reference>
<feature type="transmembrane region" description="Helical" evidence="3">
    <location>
        <begin position="407"/>
        <end position="428"/>
    </location>
</feature>
<accession>A0AAN9PWQ8</accession>
<dbReference type="Pfam" id="PF13857">
    <property type="entry name" value="Ank_5"/>
    <property type="match status" value="1"/>
</dbReference>
<dbReference type="PROSITE" id="PS50297">
    <property type="entry name" value="ANK_REP_REGION"/>
    <property type="match status" value="2"/>
</dbReference>
<dbReference type="InterPro" id="IPR036770">
    <property type="entry name" value="Ankyrin_rpt-contain_sf"/>
</dbReference>
<dbReference type="Pfam" id="PF13962">
    <property type="entry name" value="PGG"/>
    <property type="match status" value="1"/>
</dbReference>
<dbReference type="Pfam" id="PF12796">
    <property type="entry name" value="Ank_2"/>
    <property type="match status" value="2"/>
</dbReference>
<keyword evidence="3" id="KW-1133">Transmembrane helix</keyword>
<feature type="domain" description="PGG" evidence="4">
    <location>
        <begin position="281"/>
        <end position="371"/>
    </location>
</feature>
<comment type="caution">
    <text evidence="5">The sequence shown here is derived from an EMBL/GenBank/DDBJ whole genome shotgun (WGS) entry which is preliminary data.</text>
</comment>
<feature type="transmembrane region" description="Helical" evidence="3">
    <location>
        <begin position="374"/>
        <end position="392"/>
    </location>
</feature>
<organism evidence="5 6">
    <name type="scientific">Canavalia gladiata</name>
    <name type="common">Sword bean</name>
    <name type="synonym">Dolichos gladiatus</name>
    <dbReference type="NCBI Taxonomy" id="3824"/>
    <lineage>
        <taxon>Eukaryota</taxon>
        <taxon>Viridiplantae</taxon>
        <taxon>Streptophyta</taxon>
        <taxon>Embryophyta</taxon>
        <taxon>Tracheophyta</taxon>
        <taxon>Spermatophyta</taxon>
        <taxon>Magnoliopsida</taxon>
        <taxon>eudicotyledons</taxon>
        <taxon>Gunneridae</taxon>
        <taxon>Pentapetalae</taxon>
        <taxon>rosids</taxon>
        <taxon>fabids</taxon>
        <taxon>Fabales</taxon>
        <taxon>Fabaceae</taxon>
        <taxon>Papilionoideae</taxon>
        <taxon>50 kb inversion clade</taxon>
        <taxon>NPAAA clade</taxon>
        <taxon>indigoferoid/millettioid clade</taxon>
        <taxon>Phaseoleae</taxon>
        <taxon>Canavalia</taxon>
    </lineage>
</organism>
<evidence type="ECO:0000259" key="4">
    <source>
        <dbReference type="Pfam" id="PF13962"/>
    </source>
</evidence>
<dbReference type="InterPro" id="IPR002110">
    <property type="entry name" value="Ankyrin_rpt"/>
</dbReference>
<sequence length="451" mass="49945">MNTTSNVNLKSAALEGDINFLYSIIEEDPHVLEHLDLIPFVETPLHIAASCGHLQFATEIMRLKPSFGWKLNKQGYSPIHLAMQKGQKTMALRFVDINKDLVRVKGREGLTPLHLATQFGEIDLLANFLLACPDSIEDVTIRSETPLHIAVRYQQFDTLQVLIGWLKRTRQKAATQLEQTILNWKDEAGNTILHISALNNDSKALKLLIKTKMDLNAKNLLNSTALDIAASPEIQNILLKAKAKRSSSVTDAPTLADKLRSNIRMMDKIVISILRIRRDITEEQRNAFLIVAALVATATFQSALSPPGGVYQANAGDNSTNSTSSLNSTASATQSNAGTSVMSEGDFLTLSIMNSLSLLMSTLTIFILTPSGTIGRILCTPVYLFAYCYLYSMKVISPTSATSQTNYILASLFSFFYGTATWSFAKVLKRVQHQDKKRQIKTWNSIGGNRW</sequence>
<dbReference type="PANTHER" id="PTHR24128">
    <property type="entry name" value="HOMEOBOX PROTEIN WARIAI"/>
    <property type="match status" value="1"/>
</dbReference>
<evidence type="ECO:0000313" key="6">
    <source>
        <dbReference type="Proteomes" id="UP001367508"/>
    </source>
</evidence>
<proteinExistence type="predicted"/>
<dbReference type="Gene3D" id="1.25.40.20">
    <property type="entry name" value="Ankyrin repeat-containing domain"/>
    <property type="match status" value="1"/>
</dbReference>
<name>A0AAN9PWQ8_CANGL</name>
<dbReference type="SMART" id="SM00248">
    <property type="entry name" value="ANK"/>
    <property type="match status" value="5"/>
</dbReference>
<keyword evidence="6" id="KW-1185">Reference proteome</keyword>
<dbReference type="Proteomes" id="UP001367508">
    <property type="component" value="Unassembled WGS sequence"/>
</dbReference>
<evidence type="ECO:0000256" key="1">
    <source>
        <dbReference type="ARBA" id="ARBA00004413"/>
    </source>
</evidence>
<feature type="transmembrane region" description="Helical" evidence="3">
    <location>
        <begin position="347"/>
        <end position="367"/>
    </location>
</feature>
<gene>
    <name evidence="5" type="ORF">VNO77_37469</name>
</gene>
<keyword evidence="3" id="KW-0472">Membrane</keyword>
<dbReference type="InterPro" id="IPR026961">
    <property type="entry name" value="PGG_dom"/>
</dbReference>
<feature type="repeat" description="ANK" evidence="2">
    <location>
        <begin position="108"/>
        <end position="130"/>
    </location>
</feature>